<dbReference type="PANTHER" id="PTHR45963:SF2">
    <property type="entry name" value="RE52028P"/>
    <property type="match status" value="1"/>
</dbReference>
<dbReference type="Pfam" id="PF00787">
    <property type="entry name" value="PX"/>
    <property type="match status" value="1"/>
</dbReference>
<dbReference type="GO" id="GO:0034499">
    <property type="term" value="P:late endosome to Golgi transport"/>
    <property type="evidence" value="ECO:0007669"/>
    <property type="project" value="TreeGrafter"/>
</dbReference>
<keyword evidence="6" id="KW-0813">Transport</keyword>
<evidence type="ECO:0000256" key="6">
    <source>
        <dbReference type="ARBA" id="ARBA00022448"/>
    </source>
</evidence>
<evidence type="ECO:0000313" key="14">
    <source>
        <dbReference type="EMBL" id="KAF7358201.1"/>
    </source>
</evidence>
<keyword evidence="11" id="KW-0472">Membrane</keyword>
<feature type="domain" description="PX" evidence="13">
    <location>
        <begin position="1"/>
        <end position="87"/>
    </location>
</feature>
<protein>
    <recommendedName>
        <fullName evidence="5">Sorting nexin-3</fullName>
    </recommendedName>
</protein>
<accession>A0A8H6YGC2</accession>
<dbReference type="PANTHER" id="PTHR45963">
    <property type="entry name" value="RE52028P"/>
    <property type="match status" value="1"/>
</dbReference>
<dbReference type="InterPro" id="IPR001683">
    <property type="entry name" value="PX_dom"/>
</dbReference>
<keyword evidence="8" id="KW-0653">Protein transport</keyword>
<evidence type="ECO:0000256" key="3">
    <source>
        <dbReference type="ARBA" id="ARBA00004496"/>
    </source>
</evidence>
<dbReference type="GO" id="GO:0032266">
    <property type="term" value="F:phosphatidylinositol-3-phosphate binding"/>
    <property type="evidence" value="ECO:0007669"/>
    <property type="project" value="TreeGrafter"/>
</dbReference>
<proteinExistence type="inferred from homology"/>
<comment type="similarity">
    <text evidence="4">Belongs to the sorting nexin family.</text>
</comment>
<evidence type="ECO:0000256" key="12">
    <source>
        <dbReference type="ARBA" id="ARBA00025533"/>
    </source>
</evidence>
<evidence type="ECO:0000256" key="2">
    <source>
        <dbReference type="ARBA" id="ARBA00004255"/>
    </source>
</evidence>
<comment type="function">
    <text evidence="12">Required for retention of late Golgi membrane proteins. Component of the retrieval machinery that functions by direct interaction with the cytosolic tails of certain TGN membrane proteins during the sorting/budding process at the prevacuolar compartment. Binds phosphatidylinositol 3-phosphate (PtdIns(P3)).</text>
</comment>
<evidence type="ECO:0000256" key="4">
    <source>
        <dbReference type="ARBA" id="ARBA00010883"/>
    </source>
</evidence>
<dbReference type="InterPro" id="IPR036871">
    <property type="entry name" value="PX_dom_sf"/>
</dbReference>
<keyword evidence="15" id="KW-1185">Reference proteome</keyword>
<dbReference type="GO" id="GO:0032456">
    <property type="term" value="P:endocytic recycling"/>
    <property type="evidence" value="ECO:0007669"/>
    <property type="project" value="TreeGrafter"/>
</dbReference>
<organism evidence="14 15">
    <name type="scientific">Mycena venus</name>
    <dbReference type="NCBI Taxonomy" id="2733690"/>
    <lineage>
        <taxon>Eukaryota</taxon>
        <taxon>Fungi</taxon>
        <taxon>Dikarya</taxon>
        <taxon>Basidiomycota</taxon>
        <taxon>Agaricomycotina</taxon>
        <taxon>Agaricomycetes</taxon>
        <taxon>Agaricomycetidae</taxon>
        <taxon>Agaricales</taxon>
        <taxon>Marasmiineae</taxon>
        <taxon>Mycenaceae</taxon>
        <taxon>Mycena</taxon>
    </lineage>
</organism>
<evidence type="ECO:0000256" key="8">
    <source>
        <dbReference type="ARBA" id="ARBA00022927"/>
    </source>
</evidence>
<evidence type="ECO:0000256" key="9">
    <source>
        <dbReference type="ARBA" id="ARBA00023034"/>
    </source>
</evidence>
<evidence type="ECO:0000259" key="13">
    <source>
        <dbReference type="PROSITE" id="PS50195"/>
    </source>
</evidence>
<evidence type="ECO:0000313" key="15">
    <source>
        <dbReference type="Proteomes" id="UP000620124"/>
    </source>
</evidence>
<evidence type="ECO:0000256" key="11">
    <source>
        <dbReference type="ARBA" id="ARBA00023136"/>
    </source>
</evidence>
<gene>
    <name evidence="14" type="ORF">MVEN_00868600</name>
</gene>
<evidence type="ECO:0000256" key="1">
    <source>
        <dbReference type="ARBA" id="ARBA00004179"/>
    </source>
</evidence>
<dbReference type="Gene3D" id="3.30.1520.10">
    <property type="entry name" value="Phox-like domain"/>
    <property type="match status" value="1"/>
</dbReference>
<evidence type="ECO:0000256" key="7">
    <source>
        <dbReference type="ARBA" id="ARBA00022490"/>
    </source>
</evidence>
<keyword evidence="9" id="KW-0333">Golgi apparatus</keyword>
<keyword evidence="7" id="KW-0963">Cytoplasm</keyword>
<dbReference type="EMBL" id="JACAZI010000006">
    <property type="protein sequence ID" value="KAF7358201.1"/>
    <property type="molecule type" value="Genomic_DNA"/>
</dbReference>
<dbReference type="SUPFAM" id="SSF64268">
    <property type="entry name" value="PX domain"/>
    <property type="match status" value="1"/>
</dbReference>
<comment type="subcellular location">
    <subcellularLocation>
        <location evidence="3">Cytoplasm</location>
    </subcellularLocation>
    <subcellularLocation>
        <location evidence="2">Golgi apparatus membrane</location>
        <topology evidence="2">Peripheral membrane protein</topology>
        <orientation evidence="2">Cytoplasmic side</orientation>
    </subcellularLocation>
    <subcellularLocation>
        <location evidence="1">Prevacuolar compartment membrane</location>
        <topology evidence="1">Peripheral membrane protein</topology>
        <orientation evidence="1">Cytoplasmic side</orientation>
    </subcellularLocation>
</comment>
<sequence>MLTLTLCTHSHSRLPHRCIRPQESTSVPASKLRHPLVHRRYFDFKAFRDMLERQSTRVNIPSLPGKVFTNRFTDEIIDSKREGLEWF</sequence>
<dbReference type="GO" id="GO:0031901">
    <property type="term" value="C:early endosome membrane"/>
    <property type="evidence" value="ECO:0007669"/>
    <property type="project" value="TreeGrafter"/>
</dbReference>
<reference evidence="14" key="1">
    <citation type="submission" date="2020-05" db="EMBL/GenBank/DDBJ databases">
        <title>Mycena genomes resolve the evolution of fungal bioluminescence.</title>
        <authorList>
            <person name="Tsai I.J."/>
        </authorList>
    </citation>
    <scope>NUCLEOTIDE SEQUENCE</scope>
    <source>
        <strain evidence="14">CCC161011</strain>
    </source>
</reference>
<dbReference type="PROSITE" id="PS50195">
    <property type="entry name" value="PX"/>
    <property type="match status" value="1"/>
</dbReference>
<dbReference type="AlphaFoldDB" id="A0A8H6YGC2"/>
<dbReference type="OrthoDB" id="5227681at2759"/>
<dbReference type="InterPro" id="IPR051074">
    <property type="entry name" value="Sorting_Nexin"/>
</dbReference>
<dbReference type="GO" id="GO:0000139">
    <property type="term" value="C:Golgi membrane"/>
    <property type="evidence" value="ECO:0007669"/>
    <property type="project" value="UniProtKB-SubCell"/>
</dbReference>
<keyword evidence="10" id="KW-0446">Lipid-binding</keyword>
<dbReference type="Proteomes" id="UP000620124">
    <property type="component" value="Unassembled WGS sequence"/>
</dbReference>
<dbReference type="GO" id="GO:0030904">
    <property type="term" value="C:retromer complex"/>
    <property type="evidence" value="ECO:0007669"/>
    <property type="project" value="TreeGrafter"/>
</dbReference>
<dbReference type="GO" id="GO:0015031">
    <property type="term" value="P:protein transport"/>
    <property type="evidence" value="ECO:0007669"/>
    <property type="project" value="UniProtKB-KW"/>
</dbReference>
<comment type="caution">
    <text evidence="14">The sequence shown here is derived from an EMBL/GenBank/DDBJ whole genome shotgun (WGS) entry which is preliminary data.</text>
</comment>
<evidence type="ECO:0000256" key="5">
    <source>
        <dbReference type="ARBA" id="ARBA00020436"/>
    </source>
</evidence>
<name>A0A8H6YGC2_9AGAR</name>
<evidence type="ECO:0000256" key="10">
    <source>
        <dbReference type="ARBA" id="ARBA00023121"/>
    </source>
</evidence>